<dbReference type="Proteomes" id="UP000199520">
    <property type="component" value="Unassembled WGS sequence"/>
</dbReference>
<name>A0A1I4HQL8_9FIRM</name>
<evidence type="ECO:0000256" key="1">
    <source>
        <dbReference type="SAM" id="Phobius"/>
    </source>
</evidence>
<dbReference type="EMBL" id="FOTS01000004">
    <property type="protein sequence ID" value="SFL43666.1"/>
    <property type="molecule type" value="Genomic_DNA"/>
</dbReference>
<evidence type="ECO:0000313" key="2">
    <source>
        <dbReference type="EMBL" id="SFL43666.1"/>
    </source>
</evidence>
<proteinExistence type="predicted"/>
<evidence type="ECO:0000313" key="3">
    <source>
        <dbReference type="Proteomes" id="UP000199520"/>
    </source>
</evidence>
<keyword evidence="1" id="KW-0472">Membrane</keyword>
<accession>A0A1I4HQL8</accession>
<feature type="transmembrane region" description="Helical" evidence="1">
    <location>
        <begin position="16"/>
        <end position="36"/>
    </location>
</feature>
<dbReference type="STRING" id="1123291.SAMN04490355_1004129"/>
<gene>
    <name evidence="2" type="ORF">SAMN04490355_1004129</name>
</gene>
<keyword evidence="1" id="KW-0812">Transmembrane</keyword>
<organism evidence="2 3">
    <name type="scientific">Pelosinus propionicus DSM 13327</name>
    <dbReference type="NCBI Taxonomy" id="1123291"/>
    <lineage>
        <taxon>Bacteria</taxon>
        <taxon>Bacillati</taxon>
        <taxon>Bacillota</taxon>
        <taxon>Negativicutes</taxon>
        <taxon>Selenomonadales</taxon>
        <taxon>Sporomusaceae</taxon>
        <taxon>Pelosinus</taxon>
    </lineage>
</organism>
<sequence>MSFIDLFKIDRTDDRIPIPILLVMVLLFVLFTYKMFDG</sequence>
<keyword evidence="3" id="KW-1185">Reference proteome</keyword>
<dbReference type="AlphaFoldDB" id="A0A1I4HQL8"/>
<keyword evidence="1" id="KW-1133">Transmembrane helix</keyword>
<reference evidence="3" key="1">
    <citation type="submission" date="2016-10" db="EMBL/GenBank/DDBJ databases">
        <authorList>
            <person name="Varghese N."/>
            <person name="Submissions S."/>
        </authorList>
    </citation>
    <scope>NUCLEOTIDE SEQUENCE [LARGE SCALE GENOMIC DNA]</scope>
    <source>
        <strain evidence="3">DSM 13327</strain>
    </source>
</reference>
<protein>
    <submittedName>
        <fullName evidence="2">Uncharacterized protein</fullName>
    </submittedName>
</protein>